<evidence type="ECO:0000256" key="1">
    <source>
        <dbReference type="ARBA" id="ARBA00009986"/>
    </source>
</evidence>
<evidence type="ECO:0000256" key="3">
    <source>
        <dbReference type="PROSITE-ProRule" id="PRU10007"/>
    </source>
</evidence>
<dbReference type="OrthoDB" id="9812625at2"/>
<dbReference type="Proteomes" id="UP000278035">
    <property type="component" value="Chromosome"/>
</dbReference>
<dbReference type="InterPro" id="IPR050740">
    <property type="entry name" value="Aldehyde_DH_Superfamily"/>
</dbReference>
<organism evidence="6 7">
    <name type="scientific">Shewanella livingstonensis</name>
    <dbReference type="NCBI Taxonomy" id="150120"/>
    <lineage>
        <taxon>Bacteria</taxon>
        <taxon>Pseudomonadati</taxon>
        <taxon>Pseudomonadota</taxon>
        <taxon>Gammaproteobacteria</taxon>
        <taxon>Alteromonadales</taxon>
        <taxon>Shewanellaceae</taxon>
        <taxon>Shewanella</taxon>
    </lineage>
</organism>
<name>A0A3G8LSG6_9GAMM</name>
<keyword evidence="2 4" id="KW-0560">Oxidoreductase</keyword>
<dbReference type="PROSITE" id="PS00687">
    <property type="entry name" value="ALDEHYDE_DEHYDR_GLU"/>
    <property type="match status" value="1"/>
</dbReference>
<dbReference type="AlphaFoldDB" id="A0A3G8LSG6"/>
<protein>
    <submittedName>
        <fullName evidence="6">Aldehyde dehydrogenase family protein</fullName>
    </submittedName>
</protein>
<evidence type="ECO:0000259" key="5">
    <source>
        <dbReference type="Pfam" id="PF00171"/>
    </source>
</evidence>
<dbReference type="RefSeq" id="WP_124729968.1">
    <property type="nucleotide sequence ID" value="NZ_CBCSKC010000001.1"/>
</dbReference>
<evidence type="ECO:0000256" key="2">
    <source>
        <dbReference type="ARBA" id="ARBA00023002"/>
    </source>
</evidence>
<dbReference type="CDD" id="cd07078">
    <property type="entry name" value="ALDH"/>
    <property type="match status" value="1"/>
</dbReference>
<dbReference type="PANTHER" id="PTHR43353:SF5">
    <property type="entry name" value="SUCCINATE-SEMIALDEHYDE DEHYDROGENASE, MITOCHONDRIAL"/>
    <property type="match status" value="1"/>
</dbReference>
<dbReference type="EMBL" id="CP034015">
    <property type="protein sequence ID" value="AZG72377.1"/>
    <property type="molecule type" value="Genomic_DNA"/>
</dbReference>
<dbReference type="SUPFAM" id="SSF53720">
    <property type="entry name" value="ALDH-like"/>
    <property type="match status" value="1"/>
</dbReference>
<dbReference type="KEGG" id="slj:EGC82_06070"/>
<dbReference type="InterPro" id="IPR016163">
    <property type="entry name" value="Ald_DH_C"/>
</dbReference>
<evidence type="ECO:0000256" key="4">
    <source>
        <dbReference type="RuleBase" id="RU003345"/>
    </source>
</evidence>
<feature type="domain" description="Aldehyde dehydrogenase" evidence="5">
    <location>
        <begin position="24"/>
        <end position="451"/>
    </location>
</feature>
<evidence type="ECO:0000313" key="7">
    <source>
        <dbReference type="Proteomes" id="UP000278035"/>
    </source>
</evidence>
<feature type="active site" evidence="3">
    <location>
        <position position="235"/>
    </location>
</feature>
<keyword evidence="7" id="KW-1185">Reference proteome</keyword>
<dbReference type="InterPro" id="IPR016162">
    <property type="entry name" value="Ald_DH_N"/>
</dbReference>
<dbReference type="Gene3D" id="3.40.309.10">
    <property type="entry name" value="Aldehyde Dehydrogenase, Chain A, domain 2"/>
    <property type="match status" value="1"/>
</dbReference>
<accession>A0A3G8LSG6</accession>
<dbReference type="Pfam" id="PF00171">
    <property type="entry name" value="Aldedh"/>
    <property type="match status" value="1"/>
</dbReference>
<proteinExistence type="inferred from homology"/>
<dbReference type="InterPro" id="IPR015590">
    <property type="entry name" value="Aldehyde_DH_dom"/>
</dbReference>
<comment type="similarity">
    <text evidence="1 4">Belongs to the aldehyde dehydrogenase family.</text>
</comment>
<dbReference type="PANTHER" id="PTHR43353">
    <property type="entry name" value="SUCCINATE-SEMIALDEHYDE DEHYDROGENASE, MITOCHONDRIAL"/>
    <property type="match status" value="1"/>
</dbReference>
<dbReference type="InterPro" id="IPR016161">
    <property type="entry name" value="Ald_DH/histidinol_DH"/>
</dbReference>
<reference evidence="7" key="1">
    <citation type="submission" date="2018-11" db="EMBL/GenBank/DDBJ databases">
        <title>Shewanella sp. M2.</title>
        <authorList>
            <person name="Hwang Y.J."/>
            <person name="Hwang C.Y."/>
        </authorList>
    </citation>
    <scope>NUCLEOTIDE SEQUENCE [LARGE SCALE GENOMIC DNA]</scope>
    <source>
        <strain evidence="7">LMG 19866</strain>
    </source>
</reference>
<evidence type="ECO:0000313" key="6">
    <source>
        <dbReference type="EMBL" id="AZG72377.1"/>
    </source>
</evidence>
<dbReference type="Gene3D" id="3.40.605.10">
    <property type="entry name" value="Aldehyde Dehydrogenase, Chain A, domain 1"/>
    <property type="match status" value="1"/>
</dbReference>
<gene>
    <name evidence="6" type="ORF">EGC82_06070</name>
</gene>
<dbReference type="InterPro" id="IPR029510">
    <property type="entry name" value="Ald_DH_CS_GLU"/>
</dbReference>
<dbReference type="GO" id="GO:0016620">
    <property type="term" value="F:oxidoreductase activity, acting on the aldehyde or oxo group of donors, NAD or NADP as acceptor"/>
    <property type="evidence" value="ECO:0007669"/>
    <property type="project" value="InterPro"/>
</dbReference>
<sequence length="455" mass="48752">MAVLTSYDPSSYHKVAGGEQIEATAVGSVEILAISQLPEVVANARMAQKSWASLSLIERQQYVVKAYQQLEAVQDELASLISQEMGKDYRRATYEVGGTIQNAPYFTGEISDALTTEKLDNRTELQYRPLGVVAVISPWNYPLAMANNLLMPALMAGNSVILKPSEETPLVAELFINTLNKVLPTNVLQLAQGDKALGQALVAADINMVAFTGSMAAGKHIMANAAPGLKRLVMELGGNDPMIVMATANIDAAVRFAVASSFENAGQMCTSTERVYVDERIADEFEQKVVAMASRYQVGKWDQAQVNIGPMVNPAQHQKVLQQLQDAKAKGAQFLLGSDDYSLPFIQPTVVSGITPDMQLEREETFGPVVAISRFSDIAEAIYRANDSQYGLAAVVFGGQGAKAVAEQLEAGMVGVNQGAGAGNAPWVGAKQSGLGFHGTAAGHRQFAQVRVMSY</sequence>